<evidence type="ECO:0000256" key="3">
    <source>
        <dbReference type="ARBA" id="ARBA00023163"/>
    </source>
</evidence>
<evidence type="ECO:0000256" key="2">
    <source>
        <dbReference type="ARBA" id="ARBA00023125"/>
    </source>
</evidence>
<dbReference type="EMBL" id="JAQNDI010000009">
    <property type="protein sequence ID" value="MDC0694237.1"/>
    <property type="molecule type" value="Genomic_DNA"/>
</dbReference>
<dbReference type="Gene3D" id="1.10.10.60">
    <property type="entry name" value="Homeodomain-like"/>
    <property type="match status" value="1"/>
</dbReference>
<dbReference type="GeneID" id="77226583"/>
<gene>
    <name evidence="5" type="ORF">PIK62_16675</name>
    <name evidence="6" type="ORF">SB6410_03381</name>
</gene>
<evidence type="ECO:0000259" key="4">
    <source>
        <dbReference type="PROSITE" id="PS01124"/>
    </source>
</evidence>
<evidence type="ECO:0000313" key="8">
    <source>
        <dbReference type="Proteomes" id="UP001221816"/>
    </source>
</evidence>
<dbReference type="InterPro" id="IPR018060">
    <property type="entry name" value="HTH_AraC"/>
</dbReference>
<dbReference type="PROSITE" id="PS01124">
    <property type="entry name" value="HTH_ARAC_FAMILY_2"/>
    <property type="match status" value="1"/>
</dbReference>
<dbReference type="GO" id="GO:0043565">
    <property type="term" value="F:sequence-specific DNA binding"/>
    <property type="evidence" value="ECO:0007669"/>
    <property type="project" value="InterPro"/>
</dbReference>
<accession>A0A9Q9SBU6</accession>
<comment type="caution">
    <text evidence="6">The sequence shown here is derived from an EMBL/GenBank/DDBJ whole genome shotgun (WGS) entry which is preliminary data.</text>
</comment>
<reference evidence="5 8" key="2">
    <citation type="submission" date="2023-01" db="EMBL/GenBank/DDBJ databases">
        <authorList>
            <person name="Dale J."/>
        </authorList>
    </citation>
    <scope>NUCLEOTIDE SEQUENCE [LARGE SCALE GENOMIC DNA]</scope>
    <source>
        <strain evidence="5 8">2022EL-01098</strain>
    </source>
</reference>
<keyword evidence="3" id="KW-0804">Transcription</keyword>
<evidence type="ECO:0000313" key="7">
    <source>
        <dbReference type="Proteomes" id="UP000318567"/>
    </source>
</evidence>
<dbReference type="SUPFAM" id="SSF46689">
    <property type="entry name" value="Homeodomain-like"/>
    <property type="match status" value="1"/>
</dbReference>
<evidence type="ECO:0000313" key="5">
    <source>
        <dbReference type="EMBL" id="MDC0694237.1"/>
    </source>
</evidence>
<evidence type="ECO:0000313" key="6">
    <source>
        <dbReference type="EMBL" id="VUS79421.1"/>
    </source>
</evidence>
<dbReference type="Proteomes" id="UP000318567">
    <property type="component" value="Unassembled WGS sequence"/>
</dbReference>
<dbReference type="RefSeq" id="WP_049112977.1">
    <property type="nucleotide sequence ID" value="NZ_AP035775.1"/>
</dbReference>
<keyword evidence="2" id="KW-0238">DNA-binding</keyword>
<organism evidence="6 7">
    <name type="scientific">Klebsiella pasteurii</name>
    <dbReference type="NCBI Taxonomy" id="2587529"/>
    <lineage>
        <taxon>Bacteria</taxon>
        <taxon>Pseudomonadati</taxon>
        <taxon>Pseudomonadota</taxon>
        <taxon>Gammaproteobacteria</taxon>
        <taxon>Enterobacterales</taxon>
        <taxon>Enterobacteriaceae</taxon>
        <taxon>Klebsiella/Raoultella group</taxon>
        <taxon>Klebsiella</taxon>
    </lineage>
</organism>
<dbReference type="PANTHER" id="PTHR43280:SF32">
    <property type="entry name" value="TRANSCRIPTIONAL REGULATORY PROTEIN"/>
    <property type="match status" value="1"/>
</dbReference>
<name>A0A9Q9SBU6_9ENTR</name>
<dbReference type="InterPro" id="IPR009057">
    <property type="entry name" value="Homeodomain-like_sf"/>
</dbReference>
<dbReference type="AlphaFoldDB" id="A0A9Q9SBU6"/>
<dbReference type="EMBL" id="CABGGO010000027">
    <property type="protein sequence ID" value="VUS79421.1"/>
    <property type="molecule type" value="Genomic_DNA"/>
</dbReference>
<dbReference type="GO" id="GO:0003700">
    <property type="term" value="F:DNA-binding transcription factor activity"/>
    <property type="evidence" value="ECO:0007669"/>
    <property type="project" value="InterPro"/>
</dbReference>
<reference evidence="6 7" key="1">
    <citation type="submission" date="2019-07" db="EMBL/GenBank/DDBJ databases">
        <authorList>
            <person name="Brisse S."/>
            <person name="Rodrigues C."/>
            <person name="Thorpe H."/>
        </authorList>
    </citation>
    <scope>NUCLEOTIDE SEQUENCE [LARGE SCALE GENOMIC DNA]</scope>
    <source>
        <strain evidence="6">SB6410</strain>
    </source>
</reference>
<feature type="domain" description="HTH araC/xylS-type" evidence="4">
    <location>
        <begin position="1"/>
        <end position="48"/>
    </location>
</feature>
<evidence type="ECO:0000256" key="1">
    <source>
        <dbReference type="ARBA" id="ARBA00023015"/>
    </source>
</evidence>
<keyword evidence="8" id="KW-1185">Reference proteome</keyword>
<dbReference type="PANTHER" id="PTHR43280">
    <property type="entry name" value="ARAC-FAMILY TRANSCRIPTIONAL REGULATOR"/>
    <property type="match status" value="1"/>
</dbReference>
<dbReference type="Proteomes" id="UP001221816">
    <property type="component" value="Unassembled WGS sequence"/>
</dbReference>
<proteinExistence type="predicted"/>
<protein>
    <submittedName>
        <fullName evidence="5">Helix-turn-helix domain-containing protein</fullName>
    </submittedName>
</protein>
<keyword evidence="1" id="KW-0805">Transcription regulation</keyword>
<sequence>MTEAKRNLIYTSMTVGQVADSLGFVEQAYFSRFFKRTTDLTLKAFRLQRREI</sequence>
<dbReference type="Pfam" id="PF12833">
    <property type="entry name" value="HTH_18"/>
    <property type="match status" value="1"/>
</dbReference>